<keyword evidence="2" id="KW-1185">Reference proteome</keyword>
<organism evidence="1 2">
    <name type="scientific">Desulforamulus ruminis (strain ATCC 23193 / DSM 2154 / NCIMB 8452 / DL)</name>
    <name type="common">Desulfotomaculum ruminis</name>
    <dbReference type="NCBI Taxonomy" id="696281"/>
    <lineage>
        <taxon>Bacteria</taxon>
        <taxon>Bacillati</taxon>
        <taxon>Bacillota</taxon>
        <taxon>Clostridia</taxon>
        <taxon>Eubacteriales</taxon>
        <taxon>Peptococcaceae</taxon>
        <taxon>Desulforamulus</taxon>
    </lineage>
</organism>
<sequence length="72" mass="7679">MSKTLEMIFTNAAGGKVTLRVANPRADLQEAEVRGVMDQVVAKDIFTSSGGSLINVAGARIVNRDITEMDVV</sequence>
<dbReference type="AlphaFoldDB" id="F6DNE5"/>
<dbReference type="eggNOG" id="ENOG5033A2M">
    <property type="taxonomic scope" value="Bacteria"/>
</dbReference>
<evidence type="ECO:0000313" key="1">
    <source>
        <dbReference type="EMBL" id="AEG61836.1"/>
    </source>
</evidence>
<dbReference type="KEGG" id="dru:Desru_3634"/>
<dbReference type="Pfam" id="PF11148">
    <property type="entry name" value="DUF2922"/>
    <property type="match status" value="1"/>
</dbReference>
<dbReference type="InterPro" id="IPR021321">
    <property type="entry name" value="DUF2922"/>
</dbReference>
<accession>F6DNE5</accession>
<dbReference type="OrthoDB" id="9795264at2"/>
<dbReference type="EMBL" id="CP002780">
    <property type="protein sequence ID" value="AEG61836.1"/>
    <property type="molecule type" value="Genomic_DNA"/>
</dbReference>
<dbReference type="RefSeq" id="WP_013843582.1">
    <property type="nucleotide sequence ID" value="NC_015589.1"/>
</dbReference>
<dbReference type="HOGENOM" id="CLU_181401_1_1_9"/>
<dbReference type="Proteomes" id="UP000009234">
    <property type="component" value="Chromosome"/>
</dbReference>
<dbReference type="STRING" id="696281.Desru_3634"/>
<protein>
    <recommendedName>
        <fullName evidence="3">DUF2922 domain-containing protein</fullName>
    </recommendedName>
</protein>
<reference evidence="2" key="1">
    <citation type="submission" date="2011-05" db="EMBL/GenBank/DDBJ databases">
        <title>Complete sequence of Desulfotomaculum ruminis DSM 2154.</title>
        <authorList>
            <person name="Lucas S."/>
            <person name="Copeland A."/>
            <person name="Lapidus A."/>
            <person name="Cheng J.-F."/>
            <person name="Goodwin L."/>
            <person name="Pitluck S."/>
            <person name="Lu M."/>
            <person name="Detter J.C."/>
            <person name="Han C."/>
            <person name="Tapia R."/>
            <person name="Land M."/>
            <person name="Hauser L."/>
            <person name="Kyrpides N."/>
            <person name="Ivanova N."/>
            <person name="Mikhailova N."/>
            <person name="Pagani I."/>
            <person name="Stams A.J.M."/>
            <person name="Plugge C.M."/>
            <person name="Muyzer G."/>
            <person name="Kuever J."/>
            <person name="Parshina S.N."/>
            <person name="Ivanova A.E."/>
            <person name="Nazina T.N."/>
            <person name="Brambilla E."/>
            <person name="Spring S."/>
            <person name="Klenk H.-P."/>
            <person name="Woyke T."/>
        </authorList>
    </citation>
    <scope>NUCLEOTIDE SEQUENCE [LARGE SCALE GENOMIC DNA]</scope>
    <source>
        <strain evidence="2">ATCC 23193 / DSM 2154 / NCIB 8452 / DL</strain>
    </source>
</reference>
<evidence type="ECO:0000313" key="2">
    <source>
        <dbReference type="Proteomes" id="UP000009234"/>
    </source>
</evidence>
<gene>
    <name evidence="1" type="ordered locus">Desru_3634</name>
</gene>
<evidence type="ECO:0008006" key="3">
    <source>
        <dbReference type="Google" id="ProtNLM"/>
    </source>
</evidence>
<reference evidence="1 2" key="2">
    <citation type="journal article" date="2012" name="Stand. Genomic Sci.">
        <title>Complete genome sequence of the sulfate-reducing firmicute Desulfotomaculum ruminis type strain (DL(T)).</title>
        <authorList>
            <person name="Spring S."/>
            <person name="Visser M."/>
            <person name="Lu M."/>
            <person name="Copeland A."/>
            <person name="Lapidus A."/>
            <person name="Lucas S."/>
            <person name="Cheng J.F."/>
            <person name="Han C."/>
            <person name="Tapia R."/>
            <person name="Goodwin L.A."/>
            <person name="Pitluck S."/>
            <person name="Ivanova N."/>
            <person name="Land M."/>
            <person name="Hauser L."/>
            <person name="Larimer F."/>
            <person name="Rohde M."/>
            <person name="Goker M."/>
            <person name="Detter J.C."/>
            <person name="Kyrpides N.C."/>
            <person name="Woyke T."/>
            <person name="Schaap P.J."/>
            <person name="Plugge C.M."/>
            <person name="Muyzer G."/>
            <person name="Kuever J."/>
            <person name="Pereira I.A."/>
            <person name="Parshina S.N."/>
            <person name="Bernier-Latmani R."/>
            <person name="Stams A.J."/>
            <person name="Klenk H.P."/>
        </authorList>
    </citation>
    <scope>NUCLEOTIDE SEQUENCE [LARGE SCALE GENOMIC DNA]</scope>
    <source>
        <strain evidence="2">ATCC 23193 / DSM 2154 / NCIB 8452 / DL</strain>
    </source>
</reference>
<proteinExistence type="predicted"/>
<name>F6DNE5_DESRL</name>